<keyword evidence="1" id="KW-0456">Lyase</keyword>
<dbReference type="PANTHER" id="PTHR21240:SF28">
    <property type="entry name" value="ISO-OROTATE DECARBOXYLASE (EUROFUNG)"/>
    <property type="match status" value="1"/>
</dbReference>
<sequence length="329" mass="34828">MATDIHTHIVPAGFPAYAGHSGEAAWPSICPAGCGHRHVMIGGGIFRTVPTCTSIAAERLADMDRHGIQRQALSPMPELLSYKFSADDARAMAAVVNNTIGAMVEVAPARFTGLGMVPLQDPALAATALRDLMRDGRFRGVEIGTNIAGVPIGDARFTPFFAAAENLGAAVFVHAFQPSGLDRLIGPPVLGAVAAFPTETALAISGLMTGGMLSRFPGLKIAFSHGGGAFASVLPRLQHGWQALKPLQTLMSESPVKIARRLYYDTLVYDGPTLRHLVDIFGATQLMIGTDYPFEIQEADPLGALAAACLPPETLTLLRTENARRFLGC</sequence>
<dbReference type="PANTHER" id="PTHR21240">
    <property type="entry name" value="2-AMINO-3-CARBOXYLMUCONATE-6-SEMIALDEHYDE DECARBOXYLASE"/>
    <property type="match status" value="1"/>
</dbReference>
<comment type="caution">
    <text evidence="3">The sequence shown here is derived from an EMBL/GenBank/DDBJ whole genome shotgun (WGS) entry which is preliminary data.</text>
</comment>
<protein>
    <submittedName>
        <fullName evidence="3">Amidohydrolase</fullName>
    </submittedName>
</protein>
<dbReference type="Pfam" id="PF04909">
    <property type="entry name" value="Amidohydro_2"/>
    <property type="match status" value="1"/>
</dbReference>
<name>A0ABQ6A4U3_9PROT</name>
<dbReference type="InterPro" id="IPR032466">
    <property type="entry name" value="Metal_Hydrolase"/>
</dbReference>
<dbReference type="Proteomes" id="UP001156641">
    <property type="component" value="Unassembled WGS sequence"/>
</dbReference>
<evidence type="ECO:0000259" key="2">
    <source>
        <dbReference type="Pfam" id="PF04909"/>
    </source>
</evidence>
<evidence type="ECO:0000256" key="1">
    <source>
        <dbReference type="ARBA" id="ARBA00023239"/>
    </source>
</evidence>
<dbReference type="Gene3D" id="3.20.20.140">
    <property type="entry name" value="Metal-dependent hydrolases"/>
    <property type="match status" value="1"/>
</dbReference>
<accession>A0ABQ6A4U3</accession>
<proteinExistence type="predicted"/>
<dbReference type="SUPFAM" id="SSF51556">
    <property type="entry name" value="Metallo-dependent hydrolases"/>
    <property type="match status" value="1"/>
</dbReference>
<dbReference type="EMBL" id="BSOS01000065">
    <property type="protein sequence ID" value="GLR67189.1"/>
    <property type="molecule type" value="Genomic_DNA"/>
</dbReference>
<dbReference type="InterPro" id="IPR006680">
    <property type="entry name" value="Amidohydro-rel"/>
</dbReference>
<reference evidence="4" key="1">
    <citation type="journal article" date="2019" name="Int. J. Syst. Evol. Microbiol.">
        <title>The Global Catalogue of Microorganisms (GCM) 10K type strain sequencing project: providing services to taxonomists for standard genome sequencing and annotation.</title>
        <authorList>
            <consortium name="The Broad Institute Genomics Platform"/>
            <consortium name="The Broad Institute Genome Sequencing Center for Infectious Disease"/>
            <person name="Wu L."/>
            <person name="Ma J."/>
        </authorList>
    </citation>
    <scope>NUCLEOTIDE SEQUENCE [LARGE SCALE GENOMIC DNA]</scope>
    <source>
        <strain evidence="4">NBRC 112502</strain>
    </source>
</reference>
<dbReference type="InterPro" id="IPR032465">
    <property type="entry name" value="ACMSD"/>
</dbReference>
<feature type="domain" description="Amidohydrolase-related" evidence="2">
    <location>
        <begin position="4"/>
        <end position="328"/>
    </location>
</feature>
<organism evidence="3 4">
    <name type="scientific">Acidocella aquatica</name>
    <dbReference type="NCBI Taxonomy" id="1922313"/>
    <lineage>
        <taxon>Bacteria</taxon>
        <taxon>Pseudomonadati</taxon>
        <taxon>Pseudomonadota</taxon>
        <taxon>Alphaproteobacteria</taxon>
        <taxon>Acetobacterales</taxon>
        <taxon>Acidocellaceae</taxon>
        <taxon>Acidocella</taxon>
    </lineage>
</organism>
<evidence type="ECO:0000313" key="4">
    <source>
        <dbReference type="Proteomes" id="UP001156641"/>
    </source>
</evidence>
<gene>
    <name evidence="3" type="ORF">GCM10010909_18700</name>
</gene>
<keyword evidence="4" id="KW-1185">Reference proteome</keyword>
<dbReference type="RefSeq" id="WP_284257916.1">
    <property type="nucleotide sequence ID" value="NZ_BSOS01000065.1"/>
</dbReference>
<evidence type="ECO:0000313" key="3">
    <source>
        <dbReference type="EMBL" id="GLR67189.1"/>
    </source>
</evidence>